<sequence length="152" mass="15389">MLSRPTLALAALLLALALAACGGDDAPAPPKAGSGAQPLEGELRYERSGGFSGRMDEVVIAPDGSATLASSGGEAKPFRLTPAELDSLRSAAAAADLASVPADAGTGATPDDFGHRIDYRGRTVRTDDSSLPEALAPLVGELGELVERHAEP</sequence>
<accession>A0A6J4U3C9</accession>
<organism evidence="2">
    <name type="scientific">uncultured Solirubrobacteraceae bacterium</name>
    <dbReference type="NCBI Taxonomy" id="1162706"/>
    <lineage>
        <taxon>Bacteria</taxon>
        <taxon>Bacillati</taxon>
        <taxon>Actinomycetota</taxon>
        <taxon>Thermoleophilia</taxon>
        <taxon>Solirubrobacterales</taxon>
        <taxon>Solirubrobacteraceae</taxon>
        <taxon>environmental samples</taxon>
    </lineage>
</organism>
<gene>
    <name evidence="2" type="ORF">AVDCRST_MAG30-4630</name>
</gene>
<keyword evidence="1" id="KW-0732">Signal</keyword>
<dbReference type="AlphaFoldDB" id="A0A6J4U3C9"/>
<name>A0A6J4U3C9_9ACTN</name>
<protein>
    <submittedName>
        <fullName evidence="2">Uncharacterized protein</fullName>
    </submittedName>
</protein>
<evidence type="ECO:0000256" key="1">
    <source>
        <dbReference type="SAM" id="SignalP"/>
    </source>
</evidence>
<feature type="chain" id="PRO_5039196566" evidence="1">
    <location>
        <begin position="23"/>
        <end position="152"/>
    </location>
</feature>
<proteinExistence type="predicted"/>
<reference evidence="2" key="1">
    <citation type="submission" date="2020-02" db="EMBL/GenBank/DDBJ databases">
        <authorList>
            <person name="Meier V. D."/>
        </authorList>
    </citation>
    <scope>NUCLEOTIDE SEQUENCE</scope>
    <source>
        <strain evidence="2">AVDCRST_MAG30</strain>
    </source>
</reference>
<feature type="signal peptide" evidence="1">
    <location>
        <begin position="1"/>
        <end position="22"/>
    </location>
</feature>
<dbReference type="EMBL" id="CADCVS010000608">
    <property type="protein sequence ID" value="CAA9539874.1"/>
    <property type="molecule type" value="Genomic_DNA"/>
</dbReference>
<dbReference type="PROSITE" id="PS51257">
    <property type="entry name" value="PROKAR_LIPOPROTEIN"/>
    <property type="match status" value="1"/>
</dbReference>
<evidence type="ECO:0000313" key="2">
    <source>
        <dbReference type="EMBL" id="CAA9539874.1"/>
    </source>
</evidence>